<keyword evidence="4" id="KW-1185">Reference proteome</keyword>
<dbReference type="SUPFAM" id="SSF52047">
    <property type="entry name" value="RNI-like"/>
    <property type="match status" value="1"/>
</dbReference>
<dbReference type="Proteomes" id="UP000285906">
    <property type="component" value="Unassembled WGS sequence"/>
</dbReference>
<dbReference type="InterPro" id="IPR032675">
    <property type="entry name" value="LRR_dom_sf"/>
</dbReference>
<sequence length="253" mass="29837">MKTDDIKSTKDFINFLSKAKDCFLPYESEEKINAISRTAFHSEVLYILPETHDLKNIVNYNNIKFVQINNYKIDKQGFKILKEHKDKFENVKHLNIWNIKQNDLELLELFPNVTHLLISYIGKADFSYKGLDYLNKLETIVLSNVNKITDFNFLTTSQKEKIKHLHLTYTANLTKFDGIEDFKNLETLTLFASTMESRKTVNIESLNGLEKLSNLRSFEIDYFKFNMDVLKAKLKQLKNLKHYKIKNDTYENI</sequence>
<evidence type="ECO:0008006" key="5">
    <source>
        <dbReference type="Google" id="ProtNLM"/>
    </source>
</evidence>
<comment type="caution">
    <text evidence="2">The sequence shown here is derived from an EMBL/GenBank/DDBJ whole genome shotgun (WGS) entry which is preliminary data.</text>
</comment>
<evidence type="ECO:0000313" key="1">
    <source>
        <dbReference type="EMBL" id="GGG60182.1"/>
    </source>
</evidence>
<gene>
    <name evidence="2" type="ORF">BXY58_3354</name>
    <name evidence="1" type="ORF">GCM10007332_22310</name>
</gene>
<dbReference type="Gene3D" id="3.80.10.10">
    <property type="entry name" value="Ribonuclease Inhibitor"/>
    <property type="match status" value="1"/>
</dbReference>
<dbReference type="AlphaFoldDB" id="A0A420CL78"/>
<dbReference type="OrthoDB" id="701924at2"/>
<dbReference type="Proteomes" id="UP000658202">
    <property type="component" value="Unassembled WGS sequence"/>
</dbReference>
<dbReference type="RefSeq" id="WP_120214882.1">
    <property type="nucleotide sequence ID" value="NZ_BMCW01000004.1"/>
</dbReference>
<protein>
    <recommendedName>
        <fullName evidence="5">Leucine rich repeat (LRR) protein</fullName>
    </recommendedName>
</protein>
<reference evidence="1" key="4">
    <citation type="submission" date="2024-05" db="EMBL/GenBank/DDBJ databases">
        <authorList>
            <person name="Sun Q."/>
            <person name="Sedlacek I."/>
        </authorList>
    </citation>
    <scope>NUCLEOTIDE SEQUENCE</scope>
    <source>
        <strain evidence="1">CCM 8490</strain>
    </source>
</reference>
<dbReference type="EMBL" id="BMCW01000004">
    <property type="protein sequence ID" value="GGG60182.1"/>
    <property type="molecule type" value="Genomic_DNA"/>
</dbReference>
<name>A0A420CL78_9FLAO</name>
<evidence type="ECO:0000313" key="3">
    <source>
        <dbReference type="Proteomes" id="UP000285906"/>
    </source>
</evidence>
<proteinExistence type="predicted"/>
<evidence type="ECO:0000313" key="4">
    <source>
        <dbReference type="Proteomes" id="UP000658202"/>
    </source>
</evidence>
<reference evidence="1" key="1">
    <citation type="journal article" date="2014" name="Int. J. Syst. Evol. Microbiol.">
        <title>Complete genome of a new Firmicutes species belonging to the dominant human colonic microbiota ('Ruminococcus bicirculans') reveals two chromosomes and a selective capacity to utilize plant glucans.</title>
        <authorList>
            <consortium name="NISC Comparative Sequencing Program"/>
            <person name="Wegmann U."/>
            <person name="Louis P."/>
            <person name="Goesmann A."/>
            <person name="Henrissat B."/>
            <person name="Duncan S.H."/>
            <person name="Flint H.J."/>
        </authorList>
    </citation>
    <scope>NUCLEOTIDE SEQUENCE</scope>
    <source>
        <strain evidence="1">CCM 8490</strain>
    </source>
</reference>
<reference evidence="2 3" key="2">
    <citation type="submission" date="2018-09" db="EMBL/GenBank/DDBJ databases">
        <title>Genomic Encyclopedia of Archaeal and Bacterial Type Strains, Phase II (KMG-II): from individual species to whole genera.</title>
        <authorList>
            <person name="Goeker M."/>
        </authorList>
    </citation>
    <scope>NUCLEOTIDE SEQUENCE [LARGE SCALE GENOMIC DNA]</scope>
    <source>
        <strain evidence="2 3">DSM 27620</strain>
    </source>
</reference>
<dbReference type="EMBL" id="RAQH01000012">
    <property type="protein sequence ID" value="RKE79092.1"/>
    <property type="molecule type" value="Genomic_DNA"/>
</dbReference>
<evidence type="ECO:0000313" key="2">
    <source>
        <dbReference type="EMBL" id="RKE79092.1"/>
    </source>
</evidence>
<organism evidence="2 3">
    <name type="scientific">Epilithonimonas arachidiradicis</name>
    <dbReference type="NCBI Taxonomy" id="1617282"/>
    <lineage>
        <taxon>Bacteria</taxon>
        <taxon>Pseudomonadati</taxon>
        <taxon>Bacteroidota</taxon>
        <taxon>Flavobacteriia</taxon>
        <taxon>Flavobacteriales</taxon>
        <taxon>Weeksellaceae</taxon>
        <taxon>Chryseobacterium group</taxon>
        <taxon>Epilithonimonas</taxon>
    </lineage>
</organism>
<accession>A0A420CL78</accession>
<reference evidence="4" key="3">
    <citation type="journal article" date="2019" name="Int. J. Syst. Evol. Microbiol.">
        <title>The Global Catalogue of Microorganisms (GCM) 10K type strain sequencing project: providing services to taxonomists for standard genome sequencing and annotation.</title>
        <authorList>
            <consortium name="The Broad Institute Genomics Platform"/>
            <consortium name="The Broad Institute Genome Sequencing Center for Infectious Disease"/>
            <person name="Wu L."/>
            <person name="Ma J."/>
        </authorList>
    </citation>
    <scope>NUCLEOTIDE SEQUENCE [LARGE SCALE GENOMIC DNA]</scope>
    <source>
        <strain evidence="4">CCM 8490</strain>
    </source>
</reference>